<dbReference type="GO" id="GO:0004386">
    <property type="term" value="F:helicase activity"/>
    <property type="evidence" value="ECO:0007669"/>
    <property type="project" value="UniProtKB-KW"/>
</dbReference>
<dbReference type="InterPro" id="IPR014001">
    <property type="entry name" value="Helicase_ATP-bd"/>
</dbReference>
<reference evidence="4" key="1">
    <citation type="submission" date="2022-10" db="EMBL/GenBank/DDBJ databases">
        <title>Chryseobacterium babae sp. nov. isolated from the gut of the beetle Oryctes rhinoceros, and Chryseobacterium kimseyorum sp. nov., isolated from a stick insect rearing cage.</title>
        <authorList>
            <person name="Shelomi M."/>
            <person name="Han C.-J."/>
            <person name="Chen W.-M."/>
            <person name="Chen H.-K."/>
            <person name="Liaw S.-J."/>
            <person name="Muhle E."/>
            <person name="Clermont D."/>
        </authorList>
    </citation>
    <scope>NUCLEOTIDE SEQUENCE</scope>
    <source>
        <strain evidence="4">09-1422</strain>
    </source>
</reference>
<name>A0ABT3HUI4_9FLAO</name>
<dbReference type="InterPro" id="IPR013663">
    <property type="entry name" value="Helicase_SWF/SNF/SWI_bac"/>
</dbReference>
<evidence type="ECO:0000313" key="5">
    <source>
        <dbReference type="Proteomes" id="UP001163731"/>
    </source>
</evidence>
<dbReference type="InterPro" id="IPR001650">
    <property type="entry name" value="Helicase_C-like"/>
</dbReference>
<dbReference type="PROSITE" id="PS51194">
    <property type="entry name" value="HELICASE_CTER"/>
    <property type="match status" value="1"/>
</dbReference>
<dbReference type="Pfam" id="PF00176">
    <property type="entry name" value="SNF2-rel_dom"/>
    <property type="match status" value="1"/>
</dbReference>
<dbReference type="InterPro" id="IPR027417">
    <property type="entry name" value="P-loop_NTPase"/>
</dbReference>
<dbReference type="SMART" id="SM00490">
    <property type="entry name" value="HELICc"/>
    <property type="match status" value="1"/>
</dbReference>
<dbReference type="Pfam" id="PF08455">
    <property type="entry name" value="SNF2_assoc"/>
    <property type="match status" value="1"/>
</dbReference>
<dbReference type="Gene3D" id="3.40.50.300">
    <property type="entry name" value="P-loop containing nucleotide triphosphate hydrolases"/>
    <property type="match status" value="1"/>
</dbReference>
<organism evidence="4 5">
    <name type="scientific">Chryseobacterium kimseyorum</name>
    <dbReference type="NCBI Taxonomy" id="2984028"/>
    <lineage>
        <taxon>Bacteria</taxon>
        <taxon>Pseudomonadati</taxon>
        <taxon>Bacteroidota</taxon>
        <taxon>Flavobacteriia</taxon>
        <taxon>Flavobacteriales</taxon>
        <taxon>Weeksellaceae</taxon>
        <taxon>Chryseobacterium group</taxon>
        <taxon>Chryseobacterium</taxon>
    </lineage>
</organism>
<proteinExistence type="predicted"/>
<feature type="domain" description="Helicase ATP-binding" evidence="2">
    <location>
        <begin position="696"/>
        <end position="855"/>
    </location>
</feature>
<dbReference type="SUPFAM" id="SSF52540">
    <property type="entry name" value="P-loop containing nucleoside triphosphate hydrolases"/>
    <property type="match status" value="2"/>
</dbReference>
<dbReference type="Gene3D" id="3.40.50.10810">
    <property type="entry name" value="Tandem AAA-ATPase domain"/>
    <property type="match status" value="1"/>
</dbReference>
<dbReference type="InterPro" id="IPR038718">
    <property type="entry name" value="SNF2-like_sf"/>
</dbReference>
<evidence type="ECO:0000259" key="2">
    <source>
        <dbReference type="PROSITE" id="PS51192"/>
    </source>
</evidence>
<protein>
    <submittedName>
        <fullName evidence="4">DEAD/DEAH box helicase</fullName>
    </submittedName>
</protein>
<feature type="domain" description="Helicase C-terminal" evidence="3">
    <location>
        <begin position="978"/>
        <end position="1133"/>
    </location>
</feature>
<dbReference type="PANTHER" id="PTHR10799">
    <property type="entry name" value="SNF2/RAD54 HELICASE FAMILY"/>
    <property type="match status" value="1"/>
</dbReference>
<dbReference type="InterPro" id="IPR000330">
    <property type="entry name" value="SNF2_N"/>
</dbReference>
<gene>
    <name evidence="4" type="ORF">OMO38_02215</name>
</gene>
<sequence>MLIFFVLQTNNIRQKQIITQLLSTKMQEHRNQYIFDQINLSGFSIFDLQKHCSERVGIEKENLKDIQPYFIEINSGVFFKPSANLDFPSVAVNIIGSSLILDCPCDALKTRMCTHQAQVLYTIIERQDLRIFFDVKLRRRKLQDFAKDYGLENEPSLDDFFQLEHVNQSLRIEPKIKELIKLNADDLKQKLLPKNTQNFHEIKTDHHSQKMFLLIKKHKYDERFSIELFESESTQSGKIKNPVTAIDPSGLIWKAETVDDAKFFTAVSKFENNLNGEKNEADLEALKIVVKNPLNLPTFYHDKNISENVSAKSIVPVDVKLLNADIELSVFKKEPFFEITGGLWLNDVLQPFRNLKIQFQYFLFHENTLHLITNLDMLRVLEFFKSNREILLVHSSKFEEFKENILSSLEKQIKINYSYIKPATKKQLEEKSFDEKVEKIIYLADQNDYISITPVIKYGQVEVPVFSRKQIFDADQNGNIFKVERDDRKEIKFTAAIMQQHPEFAEQIEQYEYFYLHKNKFLDEEWFLETFEKWRNEGIIILGFNDLKKNKLNPNKAVVSIQVVSGINWFNAVVNVKFGNQTASLKQLHKSIRNKNKFIQLDDGTNGILPEEWMKKLNRYFQSGEIYDELLRLPKSNFSDIKNLFEEDVLSKEVTEEIDSYNKAFSEDQNIPETEVPAELKANLRDYQKQGLDWLNHLDNFNFGGCLADDMGLGKTLQIIAFILSQNEKRSENTNLIVVPTSLLFNWQAEVEKFAPSLNMMTHYGANRIKNTSQFAGHEIVLTTYGMLLSDIRFLKEFSFNYIFLDESQAIKNPNSERYRAARLLKSRNKIVLTGTPIENNTFDLYGQLSFAIPGLLGSKEYFRDIYSIPIDKFEYTKRATDLQQKIKPFILRRTKKQVATELPDKTEMVIYCEMGEEQRRIYDAYEKELREYISAKDEEEIAKDSMHVLTGLTKLRQICDSPVLLKDEEQFGDSSAKIEVLMEQIENKSAQHKILVFSQFVSMLDLIKAELLERNISFEYLTGQTKNRAAKVNEFQENENVRVFLISLKAGGTGLNLTEADYVYLVDPWWNPAVENQAIDRCYRIGQKKNVIAVRLICPNTVEEKIMKLQQSKKELANDLIMTDHSVFRNLSKQDLLEML</sequence>
<keyword evidence="4" id="KW-0067">ATP-binding</keyword>
<dbReference type="InterPro" id="IPR049730">
    <property type="entry name" value="SNF2/RAD54-like_C"/>
</dbReference>
<dbReference type="RefSeq" id="WP_264748614.1">
    <property type="nucleotide sequence ID" value="NZ_JAPDHW010000001.1"/>
</dbReference>
<dbReference type="Proteomes" id="UP001163731">
    <property type="component" value="Unassembled WGS sequence"/>
</dbReference>
<dbReference type="PROSITE" id="PS51192">
    <property type="entry name" value="HELICASE_ATP_BIND_1"/>
    <property type="match status" value="1"/>
</dbReference>
<dbReference type="CDD" id="cd18793">
    <property type="entry name" value="SF2_C_SNF"/>
    <property type="match status" value="1"/>
</dbReference>
<evidence type="ECO:0000259" key="3">
    <source>
        <dbReference type="PROSITE" id="PS51194"/>
    </source>
</evidence>
<keyword evidence="4" id="KW-0547">Nucleotide-binding</keyword>
<accession>A0ABT3HUI4</accession>
<keyword evidence="1" id="KW-0378">Hydrolase</keyword>
<dbReference type="Pfam" id="PF00271">
    <property type="entry name" value="Helicase_C"/>
    <property type="match status" value="1"/>
</dbReference>
<comment type="caution">
    <text evidence="4">The sequence shown here is derived from an EMBL/GenBank/DDBJ whole genome shotgun (WGS) entry which is preliminary data.</text>
</comment>
<evidence type="ECO:0000256" key="1">
    <source>
        <dbReference type="ARBA" id="ARBA00022801"/>
    </source>
</evidence>
<keyword evidence="4" id="KW-0347">Helicase</keyword>
<dbReference type="EMBL" id="JAPDHW010000001">
    <property type="protein sequence ID" value="MCW3167333.1"/>
    <property type="molecule type" value="Genomic_DNA"/>
</dbReference>
<dbReference type="SMART" id="SM00487">
    <property type="entry name" value="DEXDc"/>
    <property type="match status" value="1"/>
</dbReference>
<evidence type="ECO:0000313" key="4">
    <source>
        <dbReference type="EMBL" id="MCW3167333.1"/>
    </source>
</evidence>
<keyword evidence="5" id="KW-1185">Reference proteome</keyword>